<dbReference type="Proteomes" id="UP001057452">
    <property type="component" value="Chromosome 16"/>
</dbReference>
<keyword evidence="2" id="KW-1185">Reference proteome</keyword>
<evidence type="ECO:0000313" key="2">
    <source>
        <dbReference type="Proteomes" id="UP001057452"/>
    </source>
</evidence>
<accession>A0ACB9WBF0</accession>
<comment type="caution">
    <text evidence="1">The sequence shown here is derived from an EMBL/GenBank/DDBJ whole genome shotgun (WGS) entry which is preliminary data.</text>
</comment>
<organism evidence="1 2">
    <name type="scientific">Chaenocephalus aceratus</name>
    <name type="common">Blackfin icefish</name>
    <name type="synonym">Chaenichthys aceratus</name>
    <dbReference type="NCBI Taxonomy" id="36190"/>
    <lineage>
        <taxon>Eukaryota</taxon>
        <taxon>Metazoa</taxon>
        <taxon>Chordata</taxon>
        <taxon>Craniata</taxon>
        <taxon>Vertebrata</taxon>
        <taxon>Euteleostomi</taxon>
        <taxon>Actinopterygii</taxon>
        <taxon>Neopterygii</taxon>
        <taxon>Teleostei</taxon>
        <taxon>Neoteleostei</taxon>
        <taxon>Acanthomorphata</taxon>
        <taxon>Eupercaria</taxon>
        <taxon>Perciformes</taxon>
        <taxon>Notothenioidei</taxon>
        <taxon>Channichthyidae</taxon>
        <taxon>Chaenocephalus</taxon>
    </lineage>
</organism>
<dbReference type="EMBL" id="CM043800">
    <property type="protein sequence ID" value="KAI4810699.1"/>
    <property type="molecule type" value="Genomic_DNA"/>
</dbReference>
<evidence type="ECO:0000313" key="1">
    <source>
        <dbReference type="EMBL" id="KAI4810699.1"/>
    </source>
</evidence>
<sequence>MSEKRKGDDGSSAIKKKMRTYLESYLNFGFMEGTDKTRPECVICREKLANESMKPSKMKRHQQTMHPETVGRDRDFFIKKQHLAKANKPMDIRTAFVRAGSDAQKATEASFECALLIAKAKKPHNIGEQLIKPACIKMVEKLCGPQVAEKLKTVPLSNNTVKDRIDKMASNCELQLLEKLGKGPFAIQLDETTSVADEAVLIVYVQYIDGEDLKQDILMSVNLTTTTRDPFIAKIEDVEYLDCEDELTDIQADSLSKKYFQEKGFKKFWIVKGPSLAPKLTLHATTRIILPFSTTYLSETAFSALVAIKTKARNTLDVHNDFRLAVTHITPDIPSLAAGVQAQGSH</sequence>
<proteinExistence type="predicted"/>
<name>A0ACB9WBF0_CHAAC</name>
<reference evidence="1" key="1">
    <citation type="submission" date="2022-05" db="EMBL/GenBank/DDBJ databases">
        <title>Chromosome-level genome of Chaenocephalus aceratus.</title>
        <authorList>
            <person name="Park H."/>
        </authorList>
    </citation>
    <scope>NUCLEOTIDE SEQUENCE</scope>
    <source>
        <strain evidence="1">KU_202001</strain>
    </source>
</reference>
<gene>
    <name evidence="1" type="ORF">KUCAC02_013635</name>
</gene>
<protein>
    <submittedName>
        <fullName evidence="1">Uncharacterized protein</fullName>
    </submittedName>
</protein>